<dbReference type="InterPro" id="IPR036873">
    <property type="entry name" value="Rhodanese-like_dom_sf"/>
</dbReference>
<dbReference type="Pfam" id="PF00581">
    <property type="entry name" value="Rhodanese"/>
    <property type="match status" value="1"/>
</dbReference>
<dbReference type="Proteomes" id="UP000005143">
    <property type="component" value="Unassembled WGS sequence"/>
</dbReference>
<dbReference type="OrthoDB" id="9800872at2"/>
<gene>
    <name evidence="2" type="ORF">PAI11_05660</name>
</gene>
<dbReference type="PANTHER" id="PTHR43031">
    <property type="entry name" value="FAD-DEPENDENT OXIDOREDUCTASE"/>
    <property type="match status" value="1"/>
</dbReference>
<dbReference type="SUPFAM" id="SSF52821">
    <property type="entry name" value="Rhodanese/Cell cycle control phosphatase"/>
    <property type="match status" value="1"/>
</dbReference>
<proteinExistence type="predicted"/>
<name>H0E1A4_9ACTN</name>
<sequence length="122" mass="12841">MLRFGKTAGIRPYDAAEQARAGRLVLVDVREPAERRELAPGVPSRHIPLGQLASRIGELPSDVPVAFVCRSGGRSARATRIAAAAGLDARNVAGGMTAWSAARLPVVRGRHGDPEPAGGDRR</sequence>
<dbReference type="InterPro" id="IPR050229">
    <property type="entry name" value="GlpE_sulfurtransferase"/>
</dbReference>
<keyword evidence="3" id="KW-1185">Reference proteome</keyword>
<dbReference type="RefSeq" id="WP_007570655.1">
    <property type="nucleotide sequence ID" value="NZ_AGUD01000019.1"/>
</dbReference>
<feature type="domain" description="Rhodanese" evidence="1">
    <location>
        <begin position="20"/>
        <end position="108"/>
    </location>
</feature>
<evidence type="ECO:0000259" key="1">
    <source>
        <dbReference type="PROSITE" id="PS50206"/>
    </source>
</evidence>
<accession>H0E1A4</accession>
<organism evidence="2 3">
    <name type="scientific">Patulibacter medicamentivorans</name>
    <dbReference type="NCBI Taxonomy" id="1097667"/>
    <lineage>
        <taxon>Bacteria</taxon>
        <taxon>Bacillati</taxon>
        <taxon>Actinomycetota</taxon>
        <taxon>Thermoleophilia</taxon>
        <taxon>Solirubrobacterales</taxon>
        <taxon>Patulibacteraceae</taxon>
        <taxon>Patulibacter</taxon>
    </lineage>
</organism>
<dbReference type="AlphaFoldDB" id="H0E1A4"/>
<dbReference type="PROSITE" id="PS50206">
    <property type="entry name" value="RHODANESE_3"/>
    <property type="match status" value="1"/>
</dbReference>
<dbReference type="InterPro" id="IPR001763">
    <property type="entry name" value="Rhodanese-like_dom"/>
</dbReference>
<comment type="caution">
    <text evidence="2">The sequence shown here is derived from an EMBL/GenBank/DDBJ whole genome shotgun (WGS) entry which is preliminary data.</text>
</comment>
<dbReference type="CDD" id="cd00158">
    <property type="entry name" value="RHOD"/>
    <property type="match status" value="1"/>
</dbReference>
<dbReference type="EMBL" id="AGUD01000019">
    <property type="protein sequence ID" value="EHN12543.1"/>
    <property type="molecule type" value="Genomic_DNA"/>
</dbReference>
<dbReference type="Gene3D" id="3.40.250.10">
    <property type="entry name" value="Rhodanese-like domain"/>
    <property type="match status" value="1"/>
</dbReference>
<protein>
    <submittedName>
        <fullName evidence="2">Rhodanese-like protein</fullName>
    </submittedName>
</protein>
<evidence type="ECO:0000313" key="3">
    <source>
        <dbReference type="Proteomes" id="UP000005143"/>
    </source>
</evidence>
<reference evidence="2 3" key="1">
    <citation type="journal article" date="2013" name="Biodegradation">
        <title>Quantitative proteomic analysis of ibuprofen-degrading Patulibacter sp. strain I11.</title>
        <authorList>
            <person name="Almeida B."/>
            <person name="Kjeldal H."/>
            <person name="Lolas I."/>
            <person name="Knudsen A.D."/>
            <person name="Carvalho G."/>
            <person name="Nielsen K.L."/>
            <person name="Barreto Crespo M.T."/>
            <person name="Stensballe A."/>
            <person name="Nielsen J.L."/>
        </authorList>
    </citation>
    <scope>NUCLEOTIDE SEQUENCE [LARGE SCALE GENOMIC DNA]</scope>
    <source>
        <strain evidence="2 3">I11</strain>
    </source>
</reference>
<evidence type="ECO:0000313" key="2">
    <source>
        <dbReference type="EMBL" id="EHN12543.1"/>
    </source>
</evidence>
<dbReference type="SMART" id="SM00450">
    <property type="entry name" value="RHOD"/>
    <property type="match status" value="1"/>
</dbReference>
<dbReference type="PANTHER" id="PTHR43031:SF1">
    <property type="entry name" value="PYRIDINE NUCLEOTIDE-DISULPHIDE OXIDOREDUCTASE"/>
    <property type="match status" value="1"/>
</dbReference>